<evidence type="ECO:0000256" key="2">
    <source>
        <dbReference type="ARBA" id="ARBA00008149"/>
    </source>
</evidence>
<dbReference type="PANTHER" id="PTHR40765:SF2">
    <property type="entry name" value="ESX-2 SECRETION SYSTEM ATPASE ECCB2"/>
    <property type="match status" value="1"/>
</dbReference>
<keyword evidence="8 10" id="KW-1133">Transmembrane helix</keyword>
<reference evidence="11 12" key="1">
    <citation type="submission" date="2019-11" db="EMBL/GenBank/DDBJ databases">
        <authorList>
            <person name="Holert J."/>
        </authorList>
    </citation>
    <scope>NUCLEOTIDE SEQUENCE [LARGE SCALE GENOMIC DNA]</scope>
    <source>
        <strain evidence="11">BC8_1</strain>
    </source>
</reference>
<keyword evidence="4 10" id="KW-0812">Transmembrane</keyword>
<dbReference type="Gene3D" id="3.30.2390.20">
    <property type="entry name" value="Type VII secretion system EccB, repeat 1 domain"/>
    <property type="match status" value="1"/>
</dbReference>
<evidence type="ECO:0000256" key="7">
    <source>
        <dbReference type="ARBA" id="ARBA00022840"/>
    </source>
</evidence>
<sequence length="470" mass="48058">MQPTTRLHVSGHRFLVHRMEHALLRGDTRMLDDPPRGQSLSLVAGAVLTVVAVAACAVLALVRPAGELGDAPIVVVRETGAMYVRVDDTVHPVPNLASARLIAGTPAEPRLVGQAAVDTARRGPSIGIPGAPEAISAPLTPEESSWTVCDDPRGVTTVIAGPISDRAAPTGPGVLVTPRGASAASTYLLYEGRRARVDLRHHAVVRALRLEGVVPRPIAAAVLEAIPEAPQIVPPHLRAAGEPGPSTLRDHPVGTVVRVPRVAGAPGSREDLFAVLADGVQRIGEVAADLLRYTDALVAEQIPTVSPAEVGAVPVVDTLPVATYPERGGVIQAPVVCARWRAGPAGNASETAVLTGHAVPAVGTPVPLAQADGDGPAVDAVFLPPGRSVFAHSVGLTGSGRSTGSLFLVTDSGVRYGIHDDTVATSLGLTDPAQPTPWAVLAALPGGPELSQAGASVLRDGIRDGSVASP</sequence>
<dbReference type="GO" id="GO:0005576">
    <property type="term" value="C:extracellular region"/>
    <property type="evidence" value="ECO:0007669"/>
    <property type="project" value="TreeGrafter"/>
</dbReference>
<evidence type="ECO:0000256" key="4">
    <source>
        <dbReference type="ARBA" id="ARBA00022692"/>
    </source>
</evidence>
<accession>A0A5S9QI15</accession>
<dbReference type="GO" id="GO:0016787">
    <property type="term" value="F:hydrolase activity"/>
    <property type="evidence" value="ECO:0007669"/>
    <property type="project" value="UniProtKB-KW"/>
</dbReference>
<keyword evidence="3" id="KW-1003">Cell membrane</keyword>
<evidence type="ECO:0000256" key="8">
    <source>
        <dbReference type="ARBA" id="ARBA00022989"/>
    </source>
</evidence>
<gene>
    <name evidence="11" type="primary">eccB3_2</name>
    <name evidence="11" type="ORF">AELLOGFF_04034</name>
</gene>
<name>A0A5S9QI15_MYCVN</name>
<evidence type="ECO:0000256" key="9">
    <source>
        <dbReference type="ARBA" id="ARBA00023136"/>
    </source>
</evidence>
<keyword evidence="5" id="KW-0547">Nucleotide-binding</keyword>
<dbReference type="InterPro" id="IPR044857">
    <property type="entry name" value="T7SS_EccB_R1"/>
</dbReference>
<dbReference type="EC" id="3.6.-.-" evidence="11"/>
<keyword evidence="12" id="KW-1185">Reference proteome</keyword>
<keyword evidence="6 11" id="KW-0378">Hydrolase</keyword>
<dbReference type="NCBIfam" id="TIGR03919">
    <property type="entry name" value="T7SS_EccB"/>
    <property type="match status" value="1"/>
</dbReference>
<evidence type="ECO:0000313" key="11">
    <source>
        <dbReference type="EMBL" id="CAA0117802.1"/>
    </source>
</evidence>
<dbReference type="GO" id="GO:0005524">
    <property type="term" value="F:ATP binding"/>
    <property type="evidence" value="ECO:0007669"/>
    <property type="project" value="UniProtKB-KW"/>
</dbReference>
<dbReference type="Pfam" id="PF05108">
    <property type="entry name" value="T7SS_ESX1_EccB"/>
    <property type="match status" value="1"/>
</dbReference>
<evidence type="ECO:0000313" key="12">
    <source>
        <dbReference type="Proteomes" id="UP000430146"/>
    </source>
</evidence>
<comment type="similarity">
    <text evidence="2">Belongs to the EccB family.</text>
</comment>
<dbReference type="RefSeq" id="WP_159230641.1">
    <property type="nucleotide sequence ID" value="NZ_CACSIP010000015.1"/>
</dbReference>
<evidence type="ECO:0000256" key="1">
    <source>
        <dbReference type="ARBA" id="ARBA00004162"/>
    </source>
</evidence>
<dbReference type="PANTHER" id="PTHR40765">
    <property type="entry name" value="ESX-2 SECRETION SYSTEM ATPASE ECCB2"/>
    <property type="match status" value="1"/>
</dbReference>
<proteinExistence type="inferred from homology"/>
<protein>
    <submittedName>
        <fullName evidence="11">ESX-3 secretion system ATPase EccB3</fullName>
        <ecNumber evidence="11">3.6.-.-</ecNumber>
    </submittedName>
</protein>
<dbReference type="EMBL" id="CACSIP010000015">
    <property type="protein sequence ID" value="CAA0117802.1"/>
    <property type="molecule type" value="Genomic_DNA"/>
</dbReference>
<evidence type="ECO:0000256" key="3">
    <source>
        <dbReference type="ARBA" id="ARBA00022475"/>
    </source>
</evidence>
<keyword evidence="7" id="KW-0067">ATP-binding</keyword>
<dbReference type="Proteomes" id="UP000430146">
    <property type="component" value="Unassembled WGS sequence"/>
</dbReference>
<evidence type="ECO:0000256" key="6">
    <source>
        <dbReference type="ARBA" id="ARBA00022801"/>
    </source>
</evidence>
<dbReference type="OrthoDB" id="3847604at2"/>
<evidence type="ECO:0000256" key="5">
    <source>
        <dbReference type="ARBA" id="ARBA00022741"/>
    </source>
</evidence>
<dbReference type="InterPro" id="IPR007795">
    <property type="entry name" value="T7SS_EccB"/>
</dbReference>
<keyword evidence="9 10" id="KW-0472">Membrane</keyword>
<evidence type="ECO:0000256" key="10">
    <source>
        <dbReference type="SAM" id="Phobius"/>
    </source>
</evidence>
<dbReference type="InterPro" id="IPR042485">
    <property type="entry name" value="T7SS_EccB_R3"/>
</dbReference>
<dbReference type="AlphaFoldDB" id="A0A5S9QI15"/>
<organism evidence="11 12">
    <name type="scientific">Mycolicibacterium vanbaalenii</name>
    <name type="common">Mycobacterium vanbaalenii</name>
    <dbReference type="NCBI Taxonomy" id="110539"/>
    <lineage>
        <taxon>Bacteria</taxon>
        <taxon>Bacillati</taxon>
        <taxon>Actinomycetota</taxon>
        <taxon>Actinomycetes</taxon>
        <taxon>Mycobacteriales</taxon>
        <taxon>Mycobacteriaceae</taxon>
        <taxon>Mycolicibacterium</taxon>
    </lineage>
</organism>
<dbReference type="Gene3D" id="2.40.50.910">
    <property type="entry name" value="Type VII secretion system EccB, repeat 3 domain"/>
    <property type="match status" value="1"/>
</dbReference>
<comment type="subcellular location">
    <subcellularLocation>
        <location evidence="1">Cell membrane</location>
        <topology evidence="1">Single-pass membrane protein</topology>
    </subcellularLocation>
</comment>
<dbReference type="GO" id="GO:0005886">
    <property type="term" value="C:plasma membrane"/>
    <property type="evidence" value="ECO:0007669"/>
    <property type="project" value="UniProtKB-SubCell"/>
</dbReference>
<feature type="transmembrane region" description="Helical" evidence="10">
    <location>
        <begin position="40"/>
        <end position="62"/>
    </location>
</feature>